<protein>
    <submittedName>
        <fullName evidence="2">Uncharacterized protein</fullName>
    </submittedName>
</protein>
<dbReference type="EMBL" id="MN583270">
    <property type="protein sequence ID" value="QHU24360.1"/>
    <property type="molecule type" value="Genomic_DNA"/>
</dbReference>
<feature type="transmembrane region" description="Helical" evidence="1">
    <location>
        <begin position="23"/>
        <end position="46"/>
    </location>
</feature>
<dbReference type="AlphaFoldDB" id="A0A6C0L5E9"/>
<organism evidence="2">
    <name type="scientific">Pseudomonas aeruginosa</name>
    <dbReference type="NCBI Taxonomy" id="287"/>
    <lineage>
        <taxon>Bacteria</taxon>
        <taxon>Pseudomonadati</taxon>
        <taxon>Pseudomonadota</taxon>
        <taxon>Gammaproteobacteria</taxon>
        <taxon>Pseudomonadales</taxon>
        <taxon>Pseudomonadaceae</taxon>
        <taxon>Pseudomonas</taxon>
    </lineage>
</organism>
<evidence type="ECO:0000256" key="1">
    <source>
        <dbReference type="SAM" id="Phobius"/>
    </source>
</evidence>
<reference evidence="2" key="1">
    <citation type="submission" date="2019-10" db="EMBL/GenBank/DDBJ databases">
        <title>Extensively Drug-Resistant Pseudomonas aeruginosa ST664 clone carrying KPC-2-encoding megaplasmid in a burn clinic.</title>
        <authorList>
            <person name="Li Z."/>
            <person name="Cai Z."/>
            <person name="Cai Z."/>
            <person name="Zhang Y."/>
            <person name="Fu T."/>
            <person name="Jin Y."/>
            <person name="Cheng Z."/>
            <person name="Jin S."/>
            <person name="Wu W."/>
            <person name="Yang L."/>
            <person name="Bai F."/>
        </authorList>
    </citation>
    <scope>NUCLEOTIDE SEQUENCE</scope>
    <source>
        <strain evidence="2">NK546</strain>
        <plasmid evidence="2">pNK546b</plasmid>
    </source>
</reference>
<sequence>MENRTGRCLDPCQHPFLETLAEVATWCLLIFGIVACLLFWMGIIGWSPLDAIDMPSDTPWGESFISSEQAAAAMDLVRPFIGGLAWLCCGGLPAFVAALIQGRIAHR</sequence>
<keyword evidence="1" id="KW-0472">Membrane</keyword>
<keyword evidence="1" id="KW-1133">Transmembrane helix</keyword>
<keyword evidence="1" id="KW-0812">Transmembrane</keyword>
<name>A0A6C0L5E9_PSEAI</name>
<evidence type="ECO:0000313" key="2">
    <source>
        <dbReference type="EMBL" id="QHU24360.1"/>
    </source>
</evidence>
<accession>A0A6C0L5E9</accession>
<keyword evidence="2" id="KW-0614">Plasmid</keyword>
<feature type="transmembrane region" description="Helical" evidence="1">
    <location>
        <begin position="80"/>
        <end position="100"/>
    </location>
</feature>
<geneLocation type="plasmid" evidence="2">
    <name>pNK546b</name>
</geneLocation>
<proteinExistence type="predicted"/>